<gene>
    <name evidence="3" type="ORF">EKO27_g8338</name>
</gene>
<dbReference type="Proteomes" id="UP000286045">
    <property type="component" value="Unassembled WGS sequence"/>
</dbReference>
<dbReference type="InterPro" id="IPR003593">
    <property type="entry name" value="AAA+_ATPase"/>
</dbReference>
<dbReference type="Pfam" id="PF23232">
    <property type="entry name" value="AAA_lid_13"/>
    <property type="match status" value="1"/>
</dbReference>
<keyword evidence="4" id="KW-1185">Reference proteome</keyword>
<dbReference type="PANTHER" id="PTHR46411:SF3">
    <property type="entry name" value="AAA+ ATPASE DOMAIN-CONTAINING PROTEIN"/>
    <property type="match status" value="1"/>
</dbReference>
<feature type="compositionally biased region" description="Basic and acidic residues" evidence="1">
    <location>
        <begin position="1"/>
        <end position="31"/>
    </location>
</feature>
<protein>
    <recommendedName>
        <fullName evidence="2">AAA+ ATPase domain-containing protein</fullName>
    </recommendedName>
</protein>
<organism evidence="3 4">
    <name type="scientific">Xylaria grammica</name>
    <dbReference type="NCBI Taxonomy" id="363999"/>
    <lineage>
        <taxon>Eukaryota</taxon>
        <taxon>Fungi</taxon>
        <taxon>Dikarya</taxon>
        <taxon>Ascomycota</taxon>
        <taxon>Pezizomycotina</taxon>
        <taxon>Sordariomycetes</taxon>
        <taxon>Xylariomycetidae</taxon>
        <taxon>Xylariales</taxon>
        <taxon>Xylariaceae</taxon>
        <taxon>Xylaria</taxon>
    </lineage>
</organism>
<reference evidence="3 4" key="1">
    <citation type="submission" date="2018-12" db="EMBL/GenBank/DDBJ databases">
        <title>Draft genome sequence of Xylaria grammica IHI A82.</title>
        <authorList>
            <person name="Buettner E."/>
            <person name="Kellner H."/>
        </authorList>
    </citation>
    <scope>NUCLEOTIDE SEQUENCE [LARGE SCALE GENOMIC DNA]</scope>
    <source>
        <strain evidence="3 4">IHI A82</strain>
    </source>
</reference>
<dbReference type="PANTHER" id="PTHR46411">
    <property type="entry name" value="FAMILY ATPASE, PUTATIVE-RELATED"/>
    <property type="match status" value="1"/>
</dbReference>
<evidence type="ECO:0000313" key="3">
    <source>
        <dbReference type="EMBL" id="RWA06768.1"/>
    </source>
</evidence>
<feature type="region of interest" description="Disordered" evidence="1">
    <location>
        <begin position="841"/>
        <end position="1059"/>
    </location>
</feature>
<accession>A0A439CXB8</accession>
<evidence type="ECO:0000313" key="4">
    <source>
        <dbReference type="Proteomes" id="UP000286045"/>
    </source>
</evidence>
<feature type="compositionally biased region" description="Low complexity" evidence="1">
    <location>
        <begin position="943"/>
        <end position="970"/>
    </location>
</feature>
<dbReference type="InterPro" id="IPR027417">
    <property type="entry name" value="P-loop_NTPase"/>
</dbReference>
<evidence type="ECO:0000256" key="1">
    <source>
        <dbReference type="SAM" id="MobiDB-lite"/>
    </source>
</evidence>
<dbReference type="EMBL" id="RYZI01000309">
    <property type="protein sequence ID" value="RWA06768.1"/>
    <property type="molecule type" value="Genomic_DNA"/>
</dbReference>
<dbReference type="Pfam" id="PF22942">
    <property type="entry name" value="DUF7025"/>
    <property type="match status" value="1"/>
</dbReference>
<feature type="compositionally biased region" description="Low complexity" evidence="1">
    <location>
        <begin position="901"/>
        <end position="912"/>
    </location>
</feature>
<feature type="region of interest" description="Disordered" evidence="1">
    <location>
        <begin position="1"/>
        <end position="44"/>
    </location>
</feature>
<dbReference type="GO" id="GO:0005524">
    <property type="term" value="F:ATP binding"/>
    <property type="evidence" value="ECO:0007669"/>
    <property type="project" value="InterPro"/>
</dbReference>
<dbReference type="InterPro" id="IPR054289">
    <property type="entry name" value="DUF7025"/>
</dbReference>
<feature type="compositionally biased region" description="Basic and acidic residues" evidence="1">
    <location>
        <begin position="872"/>
        <end position="884"/>
    </location>
</feature>
<evidence type="ECO:0000259" key="2">
    <source>
        <dbReference type="SMART" id="SM00382"/>
    </source>
</evidence>
<feature type="domain" description="AAA+ ATPase" evidence="2">
    <location>
        <begin position="586"/>
        <end position="713"/>
    </location>
</feature>
<dbReference type="GO" id="GO:0016887">
    <property type="term" value="F:ATP hydrolysis activity"/>
    <property type="evidence" value="ECO:0007669"/>
    <property type="project" value="InterPro"/>
</dbReference>
<sequence>MRGRDLLAMDRKKDGSDDAGRSRSRSSHTDEEGSTVSSAKEEKIDNSPISVESFKRPVTVGVRYYNYEAFMSRRSGDDEDYVIEVLVAKSNLEDEFLTEKSRRDTMANERRTPRTSTKEEEFGDNWRFQRVRIRSQTILSHLSDLMESSDAAKQSLVFCRPFRVFWHYYDGMKQRMADLEAEVKSKMPSEHHVENDVSPDEGNLVPVGDGMATEIPSVSPETALEHMRIYVQFVEEKILPLYLQHPEPRSTSHKIRYEDIPILFKPGELVFYQRDPPDGKTLHRSAAQQVWRMGECLAMDHPHSSRVSATRWKIYYLDFNGEKIVPIWYEVSFGYFSGEKDITELKCFPLQFHRNYKSILEEHKEIGLNFKRAIRDNVQLYSGWTFVTGILAEALEDEKGSTINYPEYIESDIVIDFKETIRTFPKWETDSDGSRNAYSWGYDPTEIDPWVYSDDPAAPPTYCEETMLTREDTLYGIEARRYSSEDAFLQQDSDLNEYTWKDEDLALLPKRIFGYVLRERRFSRLDVRCIHWGNNQDKITLDNIEMNDGHRNIIRSAVSSHFKAQQQEKELNISTFNLDAIRGKGKGLTILLHGAPGVGKTATAEAVAIENNKPLFPITCGDLGTKPEVVDKTLRDIFRYAHQWECILLFDEADVFLTQRERNSLERNALVGVFLRVLEYYRGVLFLTTNRVGSLDEAFRSRVHVSLWYPHLTADHTISILRNSLKRLPQPPAPNGKPVYGLIKVMYDEIEDFVRDEYRKYSRAIGRERGPWNGRQIRNAVQIAACLALYQKETASTKDDYPAVLTARHFQSVAETTSEFEGFLKKTRIGDDSYWAQQRHDRADDWDDASDHGDNDYQYEVEDITPARRPARLADERLSDRDSGITRQLAQPTGRRGSPQSGGAFSARRAAGPQSSTRSSRHAAPRSYDYGDDRSDGYDYDDAAPAIAESRSSRRPPASASSPRIKAAPPEHSGKTSRRRYPADIQDLEDSRDILSEEESHLGEWAPDENSRPRMTPSTPSNPLRRREARDDEAQLVSPRRDNRAGGGYGGDRRQRGYD</sequence>
<feature type="compositionally biased region" description="Basic and acidic residues" evidence="1">
    <location>
        <begin position="841"/>
        <end position="855"/>
    </location>
</feature>
<dbReference type="SUPFAM" id="SSF52540">
    <property type="entry name" value="P-loop containing nucleoside triphosphate hydrolases"/>
    <property type="match status" value="1"/>
</dbReference>
<dbReference type="Gene3D" id="3.40.50.300">
    <property type="entry name" value="P-loop containing nucleotide triphosphate hydrolases"/>
    <property type="match status" value="1"/>
</dbReference>
<feature type="compositionally biased region" description="Basic and acidic residues" evidence="1">
    <location>
        <begin position="989"/>
        <end position="1002"/>
    </location>
</feature>
<proteinExistence type="predicted"/>
<dbReference type="CDD" id="cd19481">
    <property type="entry name" value="RecA-like_protease"/>
    <property type="match status" value="1"/>
</dbReference>
<dbReference type="SMART" id="SM00382">
    <property type="entry name" value="AAA"/>
    <property type="match status" value="1"/>
</dbReference>
<dbReference type="InterPro" id="IPR056599">
    <property type="entry name" value="AAA_lid_fung"/>
</dbReference>
<dbReference type="InterPro" id="IPR003959">
    <property type="entry name" value="ATPase_AAA_core"/>
</dbReference>
<dbReference type="AlphaFoldDB" id="A0A439CXB8"/>
<comment type="caution">
    <text evidence="3">The sequence shown here is derived from an EMBL/GenBank/DDBJ whole genome shotgun (WGS) entry which is preliminary data.</text>
</comment>
<feature type="compositionally biased region" description="Basic and acidic residues" evidence="1">
    <location>
        <begin position="1025"/>
        <end position="1044"/>
    </location>
</feature>
<dbReference type="Pfam" id="PF00004">
    <property type="entry name" value="AAA"/>
    <property type="match status" value="1"/>
</dbReference>
<name>A0A439CXB8_9PEZI</name>